<dbReference type="Proteomes" id="UP000807353">
    <property type="component" value="Unassembled WGS sequence"/>
</dbReference>
<sequence>FLSLSLSFANSVFCGCFFFRLGLFGLLLTSSSHTITATPSQTATLHITSTATEYV</sequence>
<dbReference type="EMBL" id="MU151015">
    <property type="protein sequence ID" value="KAF9455158.1"/>
    <property type="molecule type" value="Genomic_DNA"/>
</dbReference>
<proteinExistence type="predicted"/>
<organism evidence="2 3">
    <name type="scientific">Collybia nuda</name>
    <dbReference type="NCBI Taxonomy" id="64659"/>
    <lineage>
        <taxon>Eukaryota</taxon>
        <taxon>Fungi</taxon>
        <taxon>Dikarya</taxon>
        <taxon>Basidiomycota</taxon>
        <taxon>Agaricomycotina</taxon>
        <taxon>Agaricomycetes</taxon>
        <taxon>Agaricomycetidae</taxon>
        <taxon>Agaricales</taxon>
        <taxon>Tricholomatineae</taxon>
        <taxon>Clitocybaceae</taxon>
        <taxon>Collybia</taxon>
    </lineage>
</organism>
<evidence type="ECO:0000313" key="3">
    <source>
        <dbReference type="Proteomes" id="UP000807353"/>
    </source>
</evidence>
<protein>
    <submittedName>
        <fullName evidence="2">Uncharacterized protein</fullName>
    </submittedName>
</protein>
<reference evidence="2" key="1">
    <citation type="submission" date="2020-11" db="EMBL/GenBank/DDBJ databases">
        <authorList>
            <consortium name="DOE Joint Genome Institute"/>
            <person name="Ahrendt S."/>
            <person name="Riley R."/>
            <person name="Andreopoulos W."/>
            <person name="Labutti K."/>
            <person name="Pangilinan J."/>
            <person name="Ruiz-Duenas F.J."/>
            <person name="Barrasa J.M."/>
            <person name="Sanchez-Garcia M."/>
            <person name="Camarero S."/>
            <person name="Miyauchi S."/>
            <person name="Serrano A."/>
            <person name="Linde D."/>
            <person name="Babiker R."/>
            <person name="Drula E."/>
            <person name="Ayuso-Fernandez I."/>
            <person name="Pacheco R."/>
            <person name="Padilla G."/>
            <person name="Ferreira P."/>
            <person name="Barriuso J."/>
            <person name="Kellner H."/>
            <person name="Castanera R."/>
            <person name="Alfaro M."/>
            <person name="Ramirez L."/>
            <person name="Pisabarro A.G."/>
            <person name="Kuo A."/>
            <person name="Tritt A."/>
            <person name="Lipzen A."/>
            <person name="He G."/>
            <person name="Yan M."/>
            <person name="Ng V."/>
            <person name="Cullen D."/>
            <person name="Martin F."/>
            <person name="Rosso M.-N."/>
            <person name="Henrissat B."/>
            <person name="Hibbett D."/>
            <person name="Martinez A.T."/>
            <person name="Grigoriev I.V."/>
        </authorList>
    </citation>
    <scope>NUCLEOTIDE SEQUENCE</scope>
    <source>
        <strain evidence="2">CBS 247.69</strain>
    </source>
</reference>
<keyword evidence="3" id="KW-1185">Reference proteome</keyword>
<accession>A0A9P5XQP0</accession>
<feature type="transmembrane region" description="Helical" evidence="1">
    <location>
        <begin position="6"/>
        <end position="28"/>
    </location>
</feature>
<feature type="non-terminal residue" evidence="2">
    <location>
        <position position="1"/>
    </location>
</feature>
<keyword evidence="1" id="KW-1133">Transmembrane helix</keyword>
<comment type="caution">
    <text evidence="2">The sequence shown here is derived from an EMBL/GenBank/DDBJ whole genome shotgun (WGS) entry which is preliminary data.</text>
</comment>
<evidence type="ECO:0000313" key="2">
    <source>
        <dbReference type="EMBL" id="KAF9455158.1"/>
    </source>
</evidence>
<name>A0A9P5XQP0_9AGAR</name>
<evidence type="ECO:0000256" key="1">
    <source>
        <dbReference type="SAM" id="Phobius"/>
    </source>
</evidence>
<gene>
    <name evidence="2" type="ORF">BDZ94DRAFT_1278711</name>
</gene>
<keyword evidence="1" id="KW-0472">Membrane</keyword>
<dbReference type="AlphaFoldDB" id="A0A9P5XQP0"/>
<keyword evidence="1" id="KW-0812">Transmembrane</keyword>